<protein>
    <submittedName>
        <fullName evidence="4">Phosphatidylglycerophosphate synthase</fullName>
    </submittedName>
</protein>
<evidence type="ECO:0000256" key="1">
    <source>
        <dbReference type="ARBA" id="ARBA00022679"/>
    </source>
</evidence>
<dbReference type="InterPro" id="IPR043130">
    <property type="entry name" value="CDP-OH_PTrfase_TM_dom"/>
</dbReference>
<gene>
    <name evidence="4" type="ORF">SAMN04489764_4745</name>
</gene>
<dbReference type="InterPro" id="IPR000462">
    <property type="entry name" value="CDP-OH_P_trans"/>
</dbReference>
<keyword evidence="5" id="KW-1185">Reference proteome</keyword>
<evidence type="ECO:0000256" key="2">
    <source>
        <dbReference type="RuleBase" id="RU003750"/>
    </source>
</evidence>
<keyword evidence="3" id="KW-0472">Membrane</keyword>
<feature type="transmembrane region" description="Helical" evidence="3">
    <location>
        <begin position="114"/>
        <end position="134"/>
    </location>
</feature>
<comment type="similarity">
    <text evidence="2">Belongs to the CDP-alcohol phosphatidyltransferase class-I family.</text>
</comment>
<proteinExistence type="inferred from homology"/>
<accession>A0A1H1HRM0</accession>
<dbReference type="InterPro" id="IPR048254">
    <property type="entry name" value="CDP_ALCOHOL_P_TRANSF_CS"/>
</dbReference>
<feature type="transmembrane region" description="Helical" evidence="3">
    <location>
        <begin position="45"/>
        <end position="70"/>
    </location>
</feature>
<reference evidence="4 5" key="1">
    <citation type="submission" date="2016-10" db="EMBL/GenBank/DDBJ databases">
        <authorList>
            <person name="de Groot N.N."/>
        </authorList>
    </citation>
    <scope>NUCLEOTIDE SEQUENCE [LARGE SCALE GENOMIC DNA]</scope>
    <source>
        <strain evidence="4 5">DSM 43794</strain>
    </source>
</reference>
<dbReference type="AlphaFoldDB" id="A0A1H1HRM0"/>
<evidence type="ECO:0000313" key="5">
    <source>
        <dbReference type="Proteomes" id="UP000217103"/>
    </source>
</evidence>
<feature type="transmembrane region" description="Helical" evidence="3">
    <location>
        <begin position="155"/>
        <end position="182"/>
    </location>
</feature>
<dbReference type="PROSITE" id="PS00379">
    <property type="entry name" value="CDP_ALCOHOL_P_TRANSF"/>
    <property type="match status" value="1"/>
</dbReference>
<organism evidence="4 5">
    <name type="scientific">Thermostaphylospora chromogena</name>
    <dbReference type="NCBI Taxonomy" id="35622"/>
    <lineage>
        <taxon>Bacteria</taxon>
        <taxon>Bacillati</taxon>
        <taxon>Actinomycetota</taxon>
        <taxon>Actinomycetes</taxon>
        <taxon>Streptosporangiales</taxon>
        <taxon>Thermomonosporaceae</taxon>
        <taxon>Thermostaphylospora</taxon>
    </lineage>
</organism>
<keyword evidence="3" id="KW-1133">Transmembrane helix</keyword>
<dbReference type="Pfam" id="PF01066">
    <property type="entry name" value="CDP-OH_P_transf"/>
    <property type="match status" value="1"/>
</dbReference>
<sequence>MMILQVRDSGAEEAVVTALRAPCPLLPSREPVGWVAGQTALLVPVWAGVGLTVGGWLAGVGYGLAVSVLLARAACRRGVRALGPADRVTLVRAGLVGVCTALVVSGWGGGAAPAGLITAVAAAALLLDAVDGHVARRTGTASALGARFDMEVDAYLILLLSVQVAGRAGAWVVVIGAMRYAFVAAGWALPWLRAALPPRRSRKVTAAVQGVVLAAAASEAFSPSVTALAAGLALTMLTWSFGRDVRWLWRNRHRGDGRDEPVRRTAHRQPG</sequence>
<name>A0A1H1HRM0_9ACTN</name>
<evidence type="ECO:0000256" key="3">
    <source>
        <dbReference type="SAM" id="Phobius"/>
    </source>
</evidence>
<keyword evidence="1 2" id="KW-0808">Transferase</keyword>
<keyword evidence="3" id="KW-0812">Transmembrane</keyword>
<dbReference type="GO" id="GO:0008654">
    <property type="term" value="P:phospholipid biosynthetic process"/>
    <property type="evidence" value="ECO:0007669"/>
    <property type="project" value="InterPro"/>
</dbReference>
<dbReference type="STRING" id="35622.SAMN04489764_4745"/>
<dbReference type="Gene3D" id="1.20.120.1760">
    <property type="match status" value="1"/>
</dbReference>
<evidence type="ECO:0000313" key="4">
    <source>
        <dbReference type="EMBL" id="SDR28110.1"/>
    </source>
</evidence>
<dbReference type="EMBL" id="FNKK01000002">
    <property type="protein sequence ID" value="SDR28110.1"/>
    <property type="molecule type" value="Genomic_DNA"/>
</dbReference>
<dbReference type="Proteomes" id="UP000217103">
    <property type="component" value="Unassembled WGS sequence"/>
</dbReference>
<feature type="transmembrane region" description="Helical" evidence="3">
    <location>
        <begin position="220"/>
        <end position="242"/>
    </location>
</feature>
<feature type="transmembrane region" description="Helical" evidence="3">
    <location>
        <begin position="90"/>
        <end position="108"/>
    </location>
</feature>
<dbReference type="GO" id="GO:0016780">
    <property type="term" value="F:phosphotransferase activity, for other substituted phosphate groups"/>
    <property type="evidence" value="ECO:0007669"/>
    <property type="project" value="InterPro"/>
</dbReference>
<dbReference type="GO" id="GO:0016020">
    <property type="term" value="C:membrane"/>
    <property type="evidence" value="ECO:0007669"/>
    <property type="project" value="InterPro"/>
</dbReference>